<gene>
    <name evidence="1" type="ORF">AVDCRST_MAG23-240</name>
</gene>
<dbReference type="EMBL" id="CADCWD010000012">
    <property type="protein sequence ID" value="CAA9521727.1"/>
    <property type="molecule type" value="Genomic_DNA"/>
</dbReference>
<accession>A0A6J4TG49</accession>
<organism evidence="1">
    <name type="scientific">uncultured Sphingosinicella sp</name>
    <dbReference type="NCBI Taxonomy" id="478748"/>
    <lineage>
        <taxon>Bacteria</taxon>
        <taxon>Pseudomonadati</taxon>
        <taxon>Pseudomonadota</taxon>
        <taxon>Alphaproteobacteria</taxon>
        <taxon>Sphingomonadales</taxon>
        <taxon>Sphingosinicellaceae</taxon>
        <taxon>Sphingosinicella</taxon>
        <taxon>environmental samples</taxon>
    </lineage>
</organism>
<reference evidence="1" key="1">
    <citation type="submission" date="2020-02" db="EMBL/GenBank/DDBJ databases">
        <authorList>
            <person name="Meier V. D."/>
        </authorList>
    </citation>
    <scope>NUCLEOTIDE SEQUENCE</scope>
    <source>
        <strain evidence="1">AVDCRST_MAG23</strain>
    </source>
</reference>
<sequence length="69" mass="7777">MSRIPVRPYLIAKDEDGQFRLTVRETRYNSQGYPLITSTQQEGTFKTATAARNFARTEFGAEAGQFASK</sequence>
<evidence type="ECO:0000313" key="1">
    <source>
        <dbReference type="EMBL" id="CAA9521727.1"/>
    </source>
</evidence>
<proteinExistence type="predicted"/>
<name>A0A6J4TG49_9SPHN</name>
<dbReference type="AlphaFoldDB" id="A0A6J4TG49"/>
<protein>
    <submittedName>
        <fullName evidence="1">Uncharacterized protein</fullName>
    </submittedName>
</protein>